<feature type="compositionally biased region" description="Low complexity" evidence="1">
    <location>
        <begin position="82"/>
        <end position="92"/>
    </location>
</feature>
<dbReference type="InterPro" id="IPR029063">
    <property type="entry name" value="SAM-dependent_MTases_sf"/>
</dbReference>
<dbReference type="Gene3D" id="2.60.40.10">
    <property type="entry name" value="Immunoglobulins"/>
    <property type="match status" value="1"/>
</dbReference>
<dbReference type="PANTHER" id="PTHR43591">
    <property type="entry name" value="METHYLTRANSFERASE"/>
    <property type="match status" value="1"/>
</dbReference>
<evidence type="ECO:0000259" key="2">
    <source>
        <dbReference type="Pfam" id="PF08241"/>
    </source>
</evidence>
<feature type="domain" description="DUF4214" evidence="3">
    <location>
        <begin position="26"/>
        <end position="74"/>
    </location>
</feature>
<feature type="domain" description="Methyltransferase type 11" evidence="2">
    <location>
        <begin position="165"/>
        <end position="265"/>
    </location>
</feature>
<organism evidence="4 5">
    <name type="scientific">Prauserella alba</name>
    <dbReference type="NCBI Taxonomy" id="176898"/>
    <lineage>
        <taxon>Bacteria</taxon>
        <taxon>Bacillati</taxon>
        <taxon>Actinomycetota</taxon>
        <taxon>Actinomycetes</taxon>
        <taxon>Pseudonocardiales</taxon>
        <taxon>Pseudonocardiaceae</taxon>
        <taxon>Prauserella</taxon>
    </lineage>
</organism>
<dbReference type="Pfam" id="PF13946">
    <property type="entry name" value="DUF4214"/>
    <property type="match status" value="1"/>
</dbReference>
<dbReference type="InterPro" id="IPR038255">
    <property type="entry name" value="PBS_linker_sf"/>
</dbReference>
<dbReference type="EMBL" id="BAAALM010000018">
    <property type="protein sequence ID" value="GAA1219834.1"/>
    <property type="molecule type" value="Genomic_DNA"/>
</dbReference>
<evidence type="ECO:0000256" key="1">
    <source>
        <dbReference type="SAM" id="MobiDB-lite"/>
    </source>
</evidence>
<dbReference type="InterPro" id="IPR013216">
    <property type="entry name" value="Methyltransf_11"/>
</dbReference>
<dbReference type="PANTHER" id="PTHR43591:SF99">
    <property type="entry name" value="OS06G0646000 PROTEIN"/>
    <property type="match status" value="1"/>
</dbReference>
<keyword evidence="5" id="KW-1185">Reference proteome</keyword>
<dbReference type="RefSeq" id="WP_253853312.1">
    <property type="nucleotide sequence ID" value="NZ_BAAALM010000018.1"/>
</dbReference>
<dbReference type="Gene3D" id="1.10.3130.20">
    <property type="entry name" value="Phycobilisome linker domain"/>
    <property type="match status" value="1"/>
</dbReference>
<accession>A0ABP4GF88</accession>
<comment type="caution">
    <text evidence="4">The sequence shown here is derived from an EMBL/GenBank/DDBJ whole genome shotgun (WGS) entry which is preliminary data.</text>
</comment>
<dbReference type="CDD" id="cd02440">
    <property type="entry name" value="AdoMet_MTases"/>
    <property type="match status" value="1"/>
</dbReference>
<reference evidence="5" key="1">
    <citation type="journal article" date="2019" name="Int. J. Syst. Evol. Microbiol.">
        <title>The Global Catalogue of Microorganisms (GCM) 10K type strain sequencing project: providing services to taxonomists for standard genome sequencing and annotation.</title>
        <authorList>
            <consortium name="The Broad Institute Genomics Platform"/>
            <consortium name="The Broad Institute Genome Sequencing Center for Infectious Disease"/>
            <person name="Wu L."/>
            <person name="Ma J."/>
        </authorList>
    </citation>
    <scope>NUCLEOTIDE SEQUENCE [LARGE SCALE GENOMIC DNA]</scope>
    <source>
        <strain evidence="5">JCM 13022</strain>
    </source>
</reference>
<protein>
    <recommendedName>
        <fullName evidence="6">Methyltransferase domain-containing protein</fullName>
    </recommendedName>
</protein>
<gene>
    <name evidence="4" type="ORF">GCM10009675_48250</name>
</gene>
<evidence type="ECO:0000313" key="4">
    <source>
        <dbReference type="EMBL" id="GAA1219834.1"/>
    </source>
</evidence>
<evidence type="ECO:0008006" key="6">
    <source>
        <dbReference type="Google" id="ProtNLM"/>
    </source>
</evidence>
<proteinExistence type="predicted"/>
<sequence>MSTPAATAADADTATDTATDADTAAAVVDRAYRLILGRAPDADGLAYYTERLHCGELSRPQLCAALASSDEFADRLSPEQAPAPEAADTRAAAARDPEFVDAAELVRTTTVEELAATAEEYFSSLDDTELLLTKPFKEPGEAADLLVTFGQVLRGLQPAAGMTVLDFGAGTCWTSRLLTQLGCHVIAADVSSSALALGRELYARQPVLGDRPEPEFLTFDGHHIALPDGSVDRILSYDALHHVPNPDRVLAEFARVLRPGGLAAFAEPGPEHSLQPQSQYEMRHFGVLENDVVIEQLWERARRVGFADLRLCLLDSAPQWVDLPTFQDVLAGHTDGSVFPEPTRAAIGDRRMFVLRRDGVETPDSRAADGLCADVTLSDVEVVTSASGATVHGTCLLRNTGTRTWLPSDAAHGPVFLGARVHTADGAVSDRLSDSGGRIPLPGSGIAPGEEVTVAVRLDVPAQLGDDSGTAPVAVEFDLVSEFVCWFSVNGSTPVTVPLS</sequence>
<feature type="region of interest" description="Disordered" evidence="1">
    <location>
        <begin position="74"/>
        <end position="94"/>
    </location>
</feature>
<dbReference type="InterPro" id="IPR013783">
    <property type="entry name" value="Ig-like_fold"/>
</dbReference>
<dbReference type="Pfam" id="PF08241">
    <property type="entry name" value="Methyltransf_11"/>
    <property type="match status" value="1"/>
</dbReference>
<evidence type="ECO:0000259" key="3">
    <source>
        <dbReference type="Pfam" id="PF13946"/>
    </source>
</evidence>
<dbReference type="Proteomes" id="UP001500467">
    <property type="component" value="Unassembled WGS sequence"/>
</dbReference>
<name>A0ABP4GF88_9PSEU</name>
<dbReference type="SUPFAM" id="SSF53335">
    <property type="entry name" value="S-adenosyl-L-methionine-dependent methyltransferases"/>
    <property type="match status" value="1"/>
</dbReference>
<evidence type="ECO:0000313" key="5">
    <source>
        <dbReference type="Proteomes" id="UP001500467"/>
    </source>
</evidence>
<dbReference type="Gene3D" id="3.40.50.150">
    <property type="entry name" value="Vaccinia Virus protein VP39"/>
    <property type="match status" value="1"/>
</dbReference>
<dbReference type="InterPro" id="IPR025282">
    <property type="entry name" value="DUF4214"/>
</dbReference>